<keyword evidence="4" id="KW-0479">Metal-binding</keyword>
<comment type="caution">
    <text evidence="11">The sequence shown here is derived from an EMBL/GenBank/DDBJ whole genome shotgun (WGS) entry which is preliminary data.</text>
</comment>
<keyword evidence="3" id="KW-0235">DNA replication</keyword>
<keyword evidence="5" id="KW-0863">Zinc-finger</keyword>
<dbReference type="Pfam" id="PF22379">
    <property type="entry name" value="OB_MCM10"/>
    <property type="match status" value="1"/>
</dbReference>
<keyword evidence="12" id="KW-1185">Reference proteome</keyword>
<feature type="domain" description="MCM10 OB-fold" evidence="10">
    <location>
        <begin position="193"/>
        <end position="317"/>
    </location>
</feature>
<keyword evidence="7" id="KW-0539">Nucleus</keyword>
<dbReference type="PANTHER" id="PTHR13454">
    <property type="entry name" value="PROTEIN MCM10 HOMOLOG"/>
    <property type="match status" value="1"/>
</dbReference>
<dbReference type="GO" id="GO:0003688">
    <property type="term" value="F:DNA replication origin binding"/>
    <property type="evidence" value="ECO:0007669"/>
    <property type="project" value="TreeGrafter"/>
</dbReference>
<proteinExistence type="inferred from homology"/>
<organism evidence="11 12">
    <name type="scientific">Powellomyces hirtus</name>
    <dbReference type="NCBI Taxonomy" id="109895"/>
    <lineage>
        <taxon>Eukaryota</taxon>
        <taxon>Fungi</taxon>
        <taxon>Fungi incertae sedis</taxon>
        <taxon>Chytridiomycota</taxon>
        <taxon>Chytridiomycota incertae sedis</taxon>
        <taxon>Chytridiomycetes</taxon>
        <taxon>Spizellomycetales</taxon>
        <taxon>Powellomycetaceae</taxon>
        <taxon>Powellomyces</taxon>
    </lineage>
</organism>
<evidence type="ECO:0000256" key="8">
    <source>
        <dbReference type="SAM" id="MobiDB-lite"/>
    </source>
</evidence>
<evidence type="ECO:0000256" key="2">
    <source>
        <dbReference type="ARBA" id="ARBA00009679"/>
    </source>
</evidence>
<evidence type="ECO:0000256" key="3">
    <source>
        <dbReference type="ARBA" id="ARBA00022705"/>
    </source>
</evidence>
<evidence type="ECO:0000256" key="7">
    <source>
        <dbReference type="ARBA" id="ARBA00023242"/>
    </source>
</evidence>
<dbReference type="PANTHER" id="PTHR13454:SF11">
    <property type="entry name" value="PROTEIN MCM10 HOMOLOG"/>
    <property type="match status" value="1"/>
</dbReference>
<dbReference type="STRING" id="109895.A0A507E3N1"/>
<sequence length="528" mass="58282">MFSDDEYGCDDSLLSSIPLDALGHTDEFPHEKPYTISRPGVEPDVDAELEELRKLRDQHQKLRRAKLEREKAKLRAEISQMESEQSAEAPLSPSANPGTATPQYRVPVADRDTVSRLETKRKLPCIEDRESKKVKAGYTQKVSMTRRDVKEEAAIGKIVKSKKFTAKAPLIPPTGQPDRKGRLRPDDDGIESYSGLRLSNRIISVAEMHERMQGRRLVPLHKIAQEMRADDIDGDWVTVGVLFDKSAPRVSAKGTQYCTLRLTDLNKNVINAFLFESCFTKHSENAVGSVVAILNPKILMPNERGKSIALNISSADKWMKIGDSQDVAFCKGVLSEGIKCTRVLDGRQNNHCDLHAEYLFKKARLKRSEFISGNSVFALGDPKDVAKNGRKRAGDQSHGTYLLAGGHAISTGDSGVQIMQPCHAGRKLGLEEQEDVAKMLDSNTPGARYLKAARQLSGRGAGDDPWKPPPVKQIFSVTAMSRMGFDPVSGLEFVPVRTKEYAAKAADPPDSAAGTDEMIELELDSDED</sequence>
<evidence type="ECO:0000256" key="5">
    <source>
        <dbReference type="ARBA" id="ARBA00022771"/>
    </source>
</evidence>
<dbReference type="InterPro" id="IPR015408">
    <property type="entry name" value="Znf_Mcm10/DnaG"/>
</dbReference>
<accession>A0A507E3N1</accession>
<feature type="region of interest" description="Disordered" evidence="8">
    <location>
        <begin position="502"/>
        <end position="528"/>
    </location>
</feature>
<evidence type="ECO:0000259" key="9">
    <source>
        <dbReference type="Pfam" id="PF09329"/>
    </source>
</evidence>
<comment type="similarity">
    <text evidence="2">Belongs to the MCM10 family.</text>
</comment>
<dbReference type="AlphaFoldDB" id="A0A507E3N1"/>
<reference evidence="11 12" key="1">
    <citation type="journal article" date="2019" name="Sci. Rep.">
        <title>Comparative genomics of chytrid fungi reveal insights into the obligate biotrophic and pathogenic lifestyle of Synchytrium endobioticum.</title>
        <authorList>
            <person name="van de Vossenberg B.T.L.H."/>
            <person name="Warris S."/>
            <person name="Nguyen H.D.T."/>
            <person name="van Gent-Pelzer M.P.E."/>
            <person name="Joly D.L."/>
            <person name="van de Geest H.C."/>
            <person name="Bonants P.J.M."/>
            <person name="Smith D.S."/>
            <person name="Levesque C.A."/>
            <person name="van der Lee T.A.J."/>
        </authorList>
    </citation>
    <scope>NUCLEOTIDE SEQUENCE [LARGE SCALE GENOMIC DNA]</scope>
    <source>
        <strain evidence="11 12">CBS 809.83</strain>
    </source>
</reference>
<dbReference type="GO" id="GO:0003697">
    <property type="term" value="F:single-stranded DNA binding"/>
    <property type="evidence" value="ECO:0007669"/>
    <property type="project" value="InterPro"/>
</dbReference>
<dbReference type="Gene3D" id="2.40.50.140">
    <property type="entry name" value="Nucleic acid-binding proteins"/>
    <property type="match status" value="1"/>
</dbReference>
<feature type="compositionally biased region" description="Polar residues" evidence="8">
    <location>
        <begin position="93"/>
        <end position="102"/>
    </location>
</feature>
<name>A0A507E3N1_9FUNG</name>
<evidence type="ECO:0000256" key="4">
    <source>
        <dbReference type="ARBA" id="ARBA00022723"/>
    </source>
</evidence>
<gene>
    <name evidence="11" type="ORF">PhCBS80983_g02964</name>
</gene>
<dbReference type="GO" id="GO:0008270">
    <property type="term" value="F:zinc ion binding"/>
    <property type="evidence" value="ECO:0007669"/>
    <property type="project" value="UniProtKB-KW"/>
</dbReference>
<dbReference type="InterPro" id="IPR055065">
    <property type="entry name" value="OB_MCM10"/>
</dbReference>
<dbReference type="EMBL" id="QEAQ01000033">
    <property type="protein sequence ID" value="TPX58689.1"/>
    <property type="molecule type" value="Genomic_DNA"/>
</dbReference>
<protein>
    <submittedName>
        <fullName evidence="11">Uncharacterized protein</fullName>
    </submittedName>
</protein>
<feature type="region of interest" description="Disordered" evidence="8">
    <location>
        <begin position="22"/>
        <end position="42"/>
    </location>
</feature>
<feature type="compositionally biased region" description="Low complexity" evidence="8">
    <location>
        <begin position="503"/>
        <end position="513"/>
    </location>
</feature>
<feature type="compositionally biased region" description="Basic and acidic residues" evidence="8">
    <location>
        <begin position="23"/>
        <end position="33"/>
    </location>
</feature>
<dbReference type="InterPro" id="IPR040184">
    <property type="entry name" value="Mcm10"/>
</dbReference>
<keyword evidence="6" id="KW-0862">Zinc</keyword>
<evidence type="ECO:0000256" key="6">
    <source>
        <dbReference type="ARBA" id="ARBA00022833"/>
    </source>
</evidence>
<feature type="region of interest" description="Disordered" evidence="8">
    <location>
        <begin position="74"/>
        <end position="105"/>
    </location>
</feature>
<feature type="domain" description="Zinc finger Mcm10/DnaG-type" evidence="9">
    <location>
        <begin position="322"/>
        <end position="367"/>
    </location>
</feature>
<dbReference type="GO" id="GO:0006270">
    <property type="term" value="P:DNA replication initiation"/>
    <property type="evidence" value="ECO:0007669"/>
    <property type="project" value="InterPro"/>
</dbReference>
<evidence type="ECO:0000313" key="11">
    <source>
        <dbReference type="EMBL" id="TPX58689.1"/>
    </source>
</evidence>
<dbReference type="GO" id="GO:0043596">
    <property type="term" value="C:nuclear replication fork"/>
    <property type="evidence" value="ECO:0007669"/>
    <property type="project" value="TreeGrafter"/>
</dbReference>
<evidence type="ECO:0000256" key="1">
    <source>
        <dbReference type="ARBA" id="ARBA00004123"/>
    </source>
</evidence>
<feature type="compositionally biased region" description="Basic and acidic residues" evidence="8">
    <location>
        <begin position="177"/>
        <end position="187"/>
    </location>
</feature>
<dbReference type="InterPro" id="IPR012340">
    <property type="entry name" value="NA-bd_OB-fold"/>
</dbReference>
<evidence type="ECO:0000259" key="10">
    <source>
        <dbReference type="Pfam" id="PF22379"/>
    </source>
</evidence>
<dbReference type="Proteomes" id="UP000318582">
    <property type="component" value="Unassembled WGS sequence"/>
</dbReference>
<comment type="subcellular location">
    <subcellularLocation>
        <location evidence="1">Nucleus</location>
    </subcellularLocation>
</comment>
<evidence type="ECO:0000313" key="12">
    <source>
        <dbReference type="Proteomes" id="UP000318582"/>
    </source>
</evidence>
<feature type="region of interest" description="Disordered" evidence="8">
    <location>
        <begin position="167"/>
        <end position="190"/>
    </location>
</feature>
<feature type="compositionally biased region" description="Acidic residues" evidence="8">
    <location>
        <begin position="517"/>
        <end position="528"/>
    </location>
</feature>
<dbReference type="Pfam" id="PF09329">
    <property type="entry name" value="zf-primase"/>
    <property type="match status" value="1"/>
</dbReference>